<evidence type="ECO:0000313" key="2">
    <source>
        <dbReference type="Proteomes" id="UP001064489"/>
    </source>
</evidence>
<evidence type="ECO:0000313" key="1">
    <source>
        <dbReference type="EMBL" id="KAI9185855.1"/>
    </source>
</evidence>
<dbReference type="AlphaFoldDB" id="A0AAD5J8Z3"/>
<comment type="caution">
    <text evidence="1">The sequence shown here is derived from an EMBL/GenBank/DDBJ whole genome shotgun (WGS) entry which is preliminary data.</text>
</comment>
<dbReference type="EMBL" id="JAJSOW010000100">
    <property type="protein sequence ID" value="KAI9185855.1"/>
    <property type="molecule type" value="Genomic_DNA"/>
</dbReference>
<dbReference type="PANTHER" id="PTHR10775">
    <property type="entry name" value="OS08G0208400 PROTEIN"/>
    <property type="match status" value="1"/>
</dbReference>
<dbReference type="PANTHER" id="PTHR10775:SF173">
    <property type="match status" value="1"/>
</dbReference>
<reference evidence="1" key="1">
    <citation type="journal article" date="2022" name="Plant J.">
        <title>Strategies of tolerance reflected in two North American maple genomes.</title>
        <authorList>
            <person name="McEvoy S.L."/>
            <person name="Sezen U.U."/>
            <person name="Trouern-Trend A."/>
            <person name="McMahon S.M."/>
            <person name="Schaberg P.G."/>
            <person name="Yang J."/>
            <person name="Wegrzyn J.L."/>
            <person name="Swenson N.G."/>
        </authorList>
    </citation>
    <scope>NUCLEOTIDE SEQUENCE</scope>
    <source>
        <strain evidence="1">91603</strain>
    </source>
</reference>
<reference evidence="1" key="2">
    <citation type="submission" date="2023-02" db="EMBL/GenBank/DDBJ databases">
        <authorList>
            <person name="Swenson N.G."/>
            <person name="Wegrzyn J.L."/>
            <person name="Mcevoy S.L."/>
        </authorList>
    </citation>
    <scope>NUCLEOTIDE SEQUENCE</scope>
    <source>
        <strain evidence="1">91603</strain>
        <tissue evidence="1">Leaf</tissue>
    </source>
</reference>
<sequence length="91" mass="10382">MKAGIMWTGNDFSAYAYMSEWSTKGRLACPYCAKKTDHFSLGNGSKICYMGHHRFLPEDHVWQNQMSQFNCKKEMGDAPKRPAGDEVLKNT</sequence>
<accession>A0AAD5J8Z3</accession>
<dbReference type="Proteomes" id="UP001064489">
    <property type="component" value="Chromosome 3"/>
</dbReference>
<dbReference type="Pfam" id="PF02992">
    <property type="entry name" value="Transposase_21"/>
    <property type="match status" value="1"/>
</dbReference>
<protein>
    <submittedName>
        <fullName evidence="1">Uncharacterized protein</fullName>
    </submittedName>
</protein>
<gene>
    <name evidence="1" type="ORF">LWI28_011309</name>
</gene>
<name>A0AAD5J8Z3_ACENE</name>
<keyword evidence="2" id="KW-1185">Reference proteome</keyword>
<dbReference type="InterPro" id="IPR004242">
    <property type="entry name" value="Transposase_21"/>
</dbReference>
<organism evidence="1 2">
    <name type="scientific">Acer negundo</name>
    <name type="common">Box elder</name>
    <dbReference type="NCBI Taxonomy" id="4023"/>
    <lineage>
        <taxon>Eukaryota</taxon>
        <taxon>Viridiplantae</taxon>
        <taxon>Streptophyta</taxon>
        <taxon>Embryophyta</taxon>
        <taxon>Tracheophyta</taxon>
        <taxon>Spermatophyta</taxon>
        <taxon>Magnoliopsida</taxon>
        <taxon>eudicotyledons</taxon>
        <taxon>Gunneridae</taxon>
        <taxon>Pentapetalae</taxon>
        <taxon>rosids</taxon>
        <taxon>malvids</taxon>
        <taxon>Sapindales</taxon>
        <taxon>Sapindaceae</taxon>
        <taxon>Hippocastanoideae</taxon>
        <taxon>Acereae</taxon>
        <taxon>Acer</taxon>
    </lineage>
</organism>
<proteinExistence type="predicted"/>